<dbReference type="EMBL" id="BPLQ01002956">
    <property type="protein sequence ID" value="GIX96670.1"/>
    <property type="molecule type" value="Genomic_DNA"/>
</dbReference>
<proteinExistence type="predicted"/>
<sequence length="59" mass="6534">QHRSKIRKGKREERKLDTTILLKSHAAQLANHVCGCIDGASVTGNFPIHLCRDALALKL</sequence>
<protein>
    <submittedName>
        <fullName evidence="1">Uncharacterized protein</fullName>
    </submittedName>
</protein>
<keyword evidence="2" id="KW-1185">Reference proteome</keyword>
<evidence type="ECO:0000313" key="2">
    <source>
        <dbReference type="Proteomes" id="UP001054837"/>
    </source>
</evidence>
<evidence type="ECO:0000313" key="1">
    <source>
        <dbReference type="EMBL" id="GIX96670.1"/>
    </source>
</evidence>
<dbReference type="Proteomes" id="UP001054837">
    <property type="component" value="Unassembled WGS sequence"/>
</dbReference>
<accession>A0AAV4PHT6</accession>
<dbReference type="AlphaFoldDB" id="A0AAV4PHT6"/>
<reference evidence="1 2" key="1">
    <citation type="submission" date="2021-06" db="EMBL/GenBank/DDBJ databases">
        <title>Caerostris darwini draft genome.</title>
        <authorList>
            <person name="Kono N."/>
            <person name="Arakawa K."/>
        </authorList>
    </citation>
    <scope>NUCLEOTIDE SEQUENCE [LARGE SCALE GENOMIC DNA]</scope>
</reference>
<feature type="non-terminal residue" evidence="1">
    <location>
        <position position="1"/>
    </location>
</feature>
<gene>
    <name evidence="1" type="ORF">CDAR_105691</name>
</gene>
<comment type="caution">
    <text evidence="1">The sequence shown here is derived from an EMBL/GenBank/DDBJ whole genome shotgun (WGS) entry which is preliminary data.</text>
</comment>
<organism evidence="1 2">
    <name type="scientific">Caerostris darwini</name>
    <dbReference type="NCBI Taxonomy" id="1538125"/>
    <lineage>
        <taxon>Eukaryota</taxon>
        <taxon>Metazoa</taxon>
        <taxon>Ecdysozoa</taxon>
        <taxon>Arthropoda</taxon>
        <taxon>Chelicerata</taxon>
        <taxon>Arachnida</taxon>
        <taxon>Araneae</taxon>
        <taxon>Araneomorphae</taxon>
        <taxon>Entelegynae</taxon>
        <taxon>Araneoidea</taxon>
        <taxon>Araneidae</taxon>
        <taxon>Caerostris</taxon>
    </lineage>
</organism>
<name>A0AAV4PHT6_9ARAC</name>